<protein>
    <recommendedName>
        <fullName evidence="1">Reverse transcriptase domain-containing protein</fullName>
    </recommendedName>
</protein>
<dbReference type="Gene3D" id="3.10.10.10">
    <property type="entry name" value="HIV Type 1 Reverse Transcriptase, subunit A, domain 1"/>
    <property type="match status" value="1"/>
</dbReference>
<evidence type="ECO:0000313" key="3">
    <source>
        <dbReference type="RefSeq" id="XP_040930106.1"/>
    </source>
</evidence>
<dbReference type="InterPro" id="IPR043502">
    <property type="entry name" value="DNA/RNA_pol_sf"/>
</dbReference>
<dbReference type="PANTHER" id="PTHR35046">
    <property type="entry name" value="ZINC KNUCKLE (CCHC-TYPE) FAMILY PROTEIN"/>
    <property type="match status" value="1"/>
</dbReference>
<dbReference type="RefSeq" id="XP_040930106.1">
    <property type="nucleotide sequence ID" value="XM_041074172.1"/>
</dbReference>
<evidence type="ECO:0000313" key="2">
    <source>
        <dbReference type="Proteomes" id="UP000818029"/>
    </source>
</evidence>
<proteinExistence type="predicted"/>
<dbReference type="GeneID" id="121203724"/>
<feature type="non-terminal residue" evidence="3">
    <location>
        <position position="404"/>
    </location>
</feature>
<feature type="domain" description="Reverse transcriptase" evidence="1">
    <location>
        <begin position="152"/>
        <end position="255"/>
    </location>
</feature>
<dbReference type="Pfam" id="PF00078">
    <property type="entry name" value="RVT_1"/>
    <property type="match status" value="1"/>
</dbReference>
<dbReference type="PANTHER" id="PTHR35046:SF9">
    <property type="entry name" value="RNA-DIRECTED DNA POLYMERASE"/>
    <property type="match status" value="1"/>
</dbReference>
<organism evidence="2 3">
    <name type="scientific">Gossypium hirsutum</name>
    <name type="common">Upland cotton</name>
    <name type="synonym">Gossypium mexicanum</name>
    <dbReference type="NCBI Taxonomy" id="3635"/>
    <lineage>
        <taxon>Eukaryota</taxon>
        <taxon>Viridiplantae</taxon>
        <taxon>Streptophyta</taxon>
        <taxon>Embryophyta</taxon>
        <taxon>Tracheophyta</taxon>
        <taxon>Spermatophyta</taxon>
        <taxon>Magnoliopsida</taxon>
        <taxon>eudicotyledons</taxon>
        <taxon>Gunneridae</taxon>
        <taxon>Pentapetalae</taxon>
        <taxon>rosids</taxon>
        <taxon>malvids</taxon>
        <taxon>Malvales</taxon>
        <taxon>Malvaceae</taxon>
        <taxon>Malvoideae</taxon>
        <taxon>Gossypium</taxon>
    </lineage>
</organism>
<dbReference type="CDD" id="cd01647">
    <property type="entry name" value="RT_LTR"/>
    <property type="match status" value="1"/>
</dbReference>
<dbReference type="Proteomes" id="UP000818029">
    <property type="component" value="Chromosome A07"/>
</dbReference>
<gene>
    <name evidence="3" type="primary">LOC121203724</name>
</gene>
<reference evidence="2" key="1">
    <citation type="journal article" date="2020" name="Nat. Genet.">
        <title>Genomic diversifications of five Gossypium allopolyploid species and their impact on cotton improvement.</title>
        <authorList>
            <person name="Chen Z.J."/>
            <person name="Sreedasyam A."/>
            <person name="Ando A."/>
            <person name="Song Q."/>
            <person name="De Santiago L.M."/>
            <person name="Hulse-Kemp A.M."/>
            <person name="Ding M."/>
            <person name="Ye W."/>
            <person name="Kirkbride R.C."/>
            <person name="Jenkins J."/>
            <person name="Plott C."/>
            <person name="Lovell J."/>
            <person name="Lin Y.M."/>
            <person name="Vaughn R."/>
            <person name="Liu B."/>
            <person name="Simpson S."/>
            <person name="Scheffler B.E."/>
            <person name="Wen L."/>
            <person name="Saski C.A."/>
            <person name="Grover C.E."/>
            <person name="Hu G."/>
            <person name="Conover J.L."/>
            <person name="Carlson J.W."/>
            <person name="Shu S."/>
            <person name="Boston L.B."/>
            <person name="Williams M."/>
            <person name="Peterson D.G."/>
            <person name="McGee K."/>
            <person name="Jones D.C."/>
            <person name="Wendel J.F."/>
            <person name="Stelly D.M."/>
            <person name="Grimwood J."/>
            <person name="Schmutz J."/>
        </authorList>
    </citation>
    <scope>NUCLEOTIDE SEQUENCE [LARGE SCALE GENOMIC DNA]</scope>
    <source>
        <strain evidence="2">cv. TM-1</strain>
    </source>
</reference>
<dbReference type="InterPro" id="IPR000477">
    <property type="entry name" value="RT_dom"/>
</dbReference>
<sequence length="404" mass="46116">MTLASSPVANIRASFAFDFTWFRNLIISNLPSATVPRWTSWGPCSSASFPPLGRVFLVLAPTCDRTTAQLQEARLLQEFRDVFPEEIPSGLPPIRGIEHQIDLVPGAAIPNRPAYRSNPEETKELQKQVNELLEKGYVRESLSPCAVPVLLVPKKDGTWRMCVDCRAINKITIKYRHPIPRLDDMLDELSGASLFSKIDLKSGYHQIRMREGDEWKTAFKTKHGLYEWLVMPFGLTNAPSTFMRLMNHVLRPFIGFVVSSEGLEVDQEKVKAIQEWPRPTNGQHKLNKRHAKWVEFLESFPYVIKYKKGKENVVADALSRRYALLNILDAKLMGFVFLKDLYVNDADFSEFFRLCAKGAYEKYYRHDGYLFREGKLCIPQGSVREVLIEESHSGGLMGHYGVAK</sequence>
<accession>A0ABM2YHT0</accession>
<name>A0ABM2YHT0_GOSHI</name>
<keyword evidence="2" id="KW-1185">Reference proteome</keyword>
<evidence type="ECO:0000259" key="1">
    <source>
        <dbReference type="Pfam" id="PF00078"/>
    </source>
</evidence>
<dbReference type="SUPFAM" id="SSF56672">
    <property type="entry name" value="DNA/RNA polymerases"/>
    <property type="match status" value="1"/>
</dbReference>
<reference evidence="3" key="2">
    <citation type="submission" date="2025-08" db="UniProtKB">
        <authorList>
            <consortium name="RefSeq"/>
        </authorList>
    </citation>
    <scope>IDENTIFICATION</scope>
</reference>